<feature type="compositionally biased region" description="Polar residues" evidence="1">
    <location>
        <begin position="1"/>
        <end position="14"/>
    </location>
</feature>
<protein>
    <submittedName>
        <fullName evidence="2">Uncharacterized protein</fullName>
    </submittedName>
</protein>
<accession>A0ABT1V1J2</accession>
<feature type="region of interest" description="Disordered" evidence="1">
    <location>
        <begin position="1"/>
        <end position="27"/>
    </location>
</feature>
<sequence>MTNTSGTHATSSPMFSKGKWPADQLRPRPHDCNTEIVHLLLGWDNV</sequence>
<proteinExistence type="predicted"/>
<reference evidence="2 3" key="1">
    <citation type="submission" date="2022-07" db="EMBL/GenBank/DDBJ databases">
        <authorList>
            <person name="Phongsopitanun W."/>
            <person name="Tanasupawat S."/>
        </authorList>
    </citation>
    <scope>NUCLEOTIDE SEQUENCE [LARGE SCALE GENOMIC DNA]</scope>
    <source>
        <strain evidence="2 3">RCU-064</strain>
    </source>
</reference>
<keyword evidence="3" id="KW-1185">Reference proteome</keyword>
<evidence type="ECO:0000256" key="1">
    <source>
        <dbReference type="SAM" id="MobiDB-lite"/>
    </source>
</evidence>
<name>A0ABT1V1J2_9ACTN</name>
<dbReference type="RefSeq" id="WP_256651626.1">
    <property type="nucleotide sequence ID" value="NZ_JANIAA010000012.1"/>
</dbReference>
<organism evidence="2 3">
    <name type="scientific">Streptomyces rugosispiralis</name>
    <dbReference type="NCBI Taxonomy" id="2967341"/>
    <lineage>
        <taxon>Bacteria</taxon>
        <taxon>Bacillati</taxon>
        <taxon>Actinomycetota</taxon>
        <taxon>Actinomycetes</taxon>
        <taxon>Kitasatosporales</taxon>
        <taxon>Streptomycetaceae</taxon>
        <taxon>Streptomyces</taxon>
    </lineage>
</organism>
<dbReference type="Proteomes" id="UP001204746">
    <property type="component" value="Unassembled WGS sequence"/>
</dbReference>
<evidence type="ECO:0000313" key="3">
    <source>
        <dbReference type="Proteomes" id="UP001204746"/>
    </source>
</evidence>
<evidence type="ECO:0000313" key="2">
    <source>
        <dbReference type="EMBL" id="MCQ8190620.1"/>
    </source>
</evidence>
<comment type="caution">
    <text evidence="2">The sequence shown here is derived from an EMBL/GenBank/DDBJ whole genome shotgun (WGS) entry which is preliminary data.</text>
</comment>
<dbReference type="EMBL" id="JANIAA010000012">
    <property type="protein sequence ID" value="MCQ8190620.1"/>
    <property type="molecule type" value="Genomic_DNA"/>
</dbReference>
<gene>
    <name evidence="2" type="ORF">NP777_20535</name>
</gene>